<evidence type="ECO:0000256" key="1">
    <source>
        <dbReference type="SAM" id="MobiDB-lite"/>
    </source>
</evidence>
<name>A0A5N6T1T2_ASPPS</name>
<dbReference type="Proteomes" id="UP000325672">
    <property type="component" value="Unassembled WGS sequence"/>
</dbReference>
<dbReference type="Pfam" id="PF24586">
    <property type="entry name" value="DUF7611"/>
    <property type="match status" value="1"/>
</dbReference>
<dbReference type="InterPro" id="IPR056030">
    <property type="entry name" value="DUF7611"/>
</dbReference>
<proteinExistence type="predicted"/>
<dbReference type="Pfam" id="PF24588">
    <property type="entry name" value="DUF7613"/>
    <property type="match status" value="1"/>
</dbReference>
<dbReference type="InterPro" id="IPR056031">
    <property type="entry name" value="DUF7612"/>
</dbReference>
<evidence type="ECO:0000259" key="3">
    <source>
        <dbReference type="Pfam" id="PF24587"/>
    </source>
</evidence>
<dbReference type="InterPro" id="IPR056032">
    <property type="entry name" value="DUF7613"/>
</dbReference>
<feature type="domain" description="DUF7611" evidence="2">
    <location>
        <begin position="292"/>
        <end position="411"/>
    </location>
</feature>
<evidence type="ECO:0000259" key="5">
    <source>
        <dbReference type="Pfam" id="PF24589"/>
    </source>
</evidence>
<protein>
    <submittedName>
        <fullName evidence="6">Uncharacterized protein</fullName>
    </submittedName>
</protein>
<evidence type="ECO:0000313" key="6">
    <source>
        <dbReference type="EMBL" id="KAE8140257.1"/>
    </source>
</evidence>
<dbReference type="RefSeq" id="XP_031916320.1">
    <property type="nucleotide sequence ID" value="XM_032059256.1"/>
</dbReference>
<dbReference type="Pfam" id="PF24589">
    <property type="entry name" value="DUF7614"/>
    <property type="match status" value="1"/>
</dbReference>
<dbReference type="OrthoDB" id="4356615at2759"/>
<gene>
    <name evidence="6" type="ORF">BDV38DRAFT_280254</name>
</gene>
<organism evidence="6 7">
    <name type="scientific">Aspergillus pseudotamarii</name>
    <dbReference type="NCBI Taxonomy" id="132259"/>
    <lineage>
        <taxon>Eukaryota</taxon>
        <taxon>Fungi</taxon>
        <taxon>Dikarya</taxon>
        <taxon>Ascomycota</taxon>
        <taxon>Pezizomycotina</taxon>
        <taxon>Eurotiomycetes</taxon>
        <taxon>Eurotiomycetidae</taxon>
        <taxon>Eurotiales</taxon>
        <taxon>Aspergillaceae</taxon>
        <taxon>Aspergillus</taxon>
        <taxon>Aspergillus subgen. Circumdati</taxon>
    </lineage>
</organism>
<dbReference type="AlphaFoldDB" id="A0A5N6T1T2"/>
<feature type="domain" description="DUF7614" evidence="5">
    <location>
        <begin position="717"/>
        <end position="803"/>
    </location>
</feature>
<dbReference type="InterPro" id="IPR056033">
    <property type="entry name" value="DUF7614"/>
</dbReference>
<feature type="domain" description="DUF7613" evidence="4">
    <location>
        <begin position="557"/>
        <end position="711"/>
    </location>
</feature>
<dbReference type="EMBL" id="ML743562">
    <property type="protein sequence ID" value="KAE8140257.1"/>
    <property type="molecule type" value="Genomic_DNA"/>
</dbReference>
<feature type="region of interest" description="Disordered" evidence="1">
    <location>
        <begin position="1"/>
        <end position="20"/>
    </location>
</feature>
<feature type="domain" description="DUF7612" evidence="3">
    <location>
        <begin position="427"/>
        <end position="552"/>
    </location>
</feature>
<keyword evidence="7" id="KW-1185">Reference proteome</keyword>
<evidence type="ECO:0000313" key="7">
    <source>
        <dbReference type="Proteomes" id="UP000325672"/>
    </source>
</evidence>
<sequence>MNWLKRTYDSINSEDIEESRAEEIRDFLTAKSEDAAAANRHSALPLTDQPETLKGDEYPIQLHHPSPKPTELPKIPLLLDSLDKPYMTPSPLPRPPPDRDTDVSSQNTGAGLMMPRHTDHFSPCDPETSDAGDISTLKKHLDDIFGPFVNALKPFEDIPGEDWVRAAIWWALKGKEQVETGSVPLVNRDAVGPSKSIQAAVNFAKAWWICCCIIPELACGDSLDDKGLTIALLDQYRCVQQYLRSFEQTISILRETKRDQITAIDVDRSLWIMYPSCSQKEREIPCPDQWPQPVDNIPPLAFGDTKTLFLYGSEFVNLTFLTEECDVPSHSFECVLSFIRLQSSWEVVAVFASQTETVYIEVHSSRKRGISWHGVYWDAARSVLQIMIRPQHMAQVQLTEQSFKMVWQIAQEIMHTETLLVAGDLDTLVFEDTVGFCHYISHDRPSNFPSGPVEQCKVRLFEKFEMVKKGTIERRVHSGFRLFVATPPQAKTISRASHYFLNSTPLLYGIYEDANGFPGLLLQLREGSHRISISFTFHDHSARGLLHTLLLSAIPRDHETKSEKFTIRSFALSEPPDRDSDMQNTRHLEVGESMACVIEETDGTDRSPYGKTVWSETLRVIIETSWGSITDRINLPPSHLRIGLCVLDDKVLNILRSPQSDLTVCVRQDTNSDKLMEGLTKVINAIQTKFTLRRIEFNSIEDLHAFQQVITGYKVRFDRVAKRFIINRPRKLFSIRNRWEANFTRVQLVQQKGKFQLIAFFYQSPHGICMNFEVRSTDAVQPIDKNDLWGIVIKDAKFALPEIKPHLPGFVSR</sequence>
<dbReference type="Pfam" id="PF24587">
    <property type="entry name" value="DUF7612"/>
    <property type="match status" value="1"/>
</dbReference>
<reference evidence="6 7" key="1">
    <citation type="submission" date="2019-04" db="EMBL/GenBank/DDBJ databases">
        <title>Friends and foes A comparative genomics study of 23 Aspergillus species from section Flavi.</title>
        <authorList>
            <consortium name="DOE Joint Genome Institute"/>
            <person name="Kjaerbolling I."/>
            <person name="Vesth T."/>
            <person name="Frisvad J.C."/>
            <person name="Nybo J.L."/>
            <person name="Theobald S."/>
            <person name="Kildgaard S."/>
            <person name="Isbrandt T."/>
            <person name="Kuo A."/>
            <person name="Sato A."/>
            <person name="Lyhne E.K."/>
            <person name="Kogle M.E."/>
            <person name="Wiebenga A."/>
            <person name="Kun R.S."/>
            <person name="Lubbers R.J."/>
            <person name="Makela M.R."/>
            <person name="Barry K."/>
            <person name="Chovatia M."/>
            <person name="Clum A."/>
            <person name="Daum C."/>
            <person name="Haridas S."/>
            <person name="He G."/>
            <person name="LaButti K."/>
            <person name="Lipzen A."/>
            <person name="Mondo S."/>
            <person name="Riley R."/>
            <person name="Salamov A."/>
            <person name="Simmons B.A."/>
            <person name="Magnuson J.K."/>
            <person name="Henrissat B."/>
            <person name="Mortensen U.H."/>
            <person name="Larsen T.O."/>
            <person name="Devries R.P."/>
            <person name="Grigoriev I.V."/>
            <person name="Machida M."/>
            <person name="Baker S.E."/>
            <person name="Andersen M.R."/>
        </authorList>
    </citation>
    <scope>NUCLEOTIDE SEQUENCE [LARGE SCALE GENOMIC DNA]</scope>
    <source>
        <strain evidence="6 7">CBS 117625</strain>
    </source>
</reference>
<evidence type="ECO:0000259" key="4">
    <source>
        <dbReference type="Pfam" id="PF24588"/>
    </source>
</evidence>
<dbReference type="GeneID" id="43643466"/>
<accession>A0A5N6T1T2</accession>
<evidence type="ECO:0000259" key="2">
    <source>
        <dbReference type="Pfam" id="PF24586"/>
    </source>
</evidence>
<feature type="region of interest" description="Disordered" evidence="1">
    <location>
        <begin position="34"/>
        <end position="107"/>
    </location>
</feature>